<evidence type="ECO:0000256" key="1">
    <source>
        <dbReference type="SAM" id="MobiDB-lite"/>
    </source>
</evidence>
<feature type="region of interest" description="Disordered" evidence="1">
    <location>
        <begin position="43"/>
        <end position="121"/>
    </location>
</feature>
<dbReference type="AlphaFoldDB" id="A0A8H6L673"/>
<accession>A0A8H6L673</accession>
<dbReference type="Proteomes" id="UP000578531">
    <property type="component" value="Unassembled WGS sequence"/>
</dbReference>
<comment type="caution">
    <text evidence="3">The sequence shown here is derived from an EMBL/GenBank/DDBJ whole genome shotgun (WGS) entry which is preliminary data.</text>
</comment>
<feature type="compositionally biased region" description="Polar residues" evidence="1">
    <location>
        <begin position="43"/>
        <end position="62"/>
    </location>
</feature>
<evidence type="ECO:0000313" key="4">
    <source>
        <dbReference type="Proteomes" id="UP000578531"/>
    </source>
</evidence>
<feature type="transmembrane region" description="Helical" evidence="2">
    <location>
        <begin position="16"/>
        <end position="39"/>
    </location>
</feature>
<protein>
    <submittedName>
        <fullName evidence="3">Uncharacterized protein</fullName>
    </submittedName>
</protein>
<keyword evidence="4" id="KW-1185">Reference proteome</keyword>
<gene>
    <name evidence="3" type="ORF">HO173_004891</name>
</gene>
<dbReference type="EMBL" id="JACCJC010000016">
    <property type="protein sequence ID" value="KAF6237012.1"/>
    <property type="molecule type" value="Genomic_DNA"/>
</dbReference>
<feature type="compositionally biased region" description="Polar residues" evidence="1">
    <location>
        <begin position="93"/>
        <end position="113"/>
    </location>
</feature>
<dbReference type="RefSeq" id="XP_037166344.1">
    <property type="nucleotide sequence ID" value="XM_037306809.1"/>
</dbReference>
<dbReference type="OrthoDB" id="5406287at2759"/>
<proteinExistence type="predicted"/>
<keyword evidence="2" id="KW-1133">Transmembrane helix</keyword>
<keyword evidence="2" id="KW-0812">Transmembrane</keyword>
<evidence type="ECO:0000256" key="2">
    <source>
        <dbReference type="SAM" id="Phobius"/>
    </source>
</evidence>
<dbReference type="GeneID" id="59286555"/>
<keyword evidence="2" id="KW-0472">Membrane</keyword>
<organism evidence="3 4">
    <name type="scientific">Letharia columbiana</name>
    <dbReference type="NCBI Taxonomy" id="112416"/>
    <lineage>
        <taxon>Eukaryota</taxon>
        <taxon>Fungi</taxon>
        <taxon>Dikarya</taxon>
        <taxon>Ascomycota</taxon>
        <taxon>Pezizomycotina</taxon>
        <taxon>Lecanoromycetes</taxon>
        <taxon>OSLEUM clade</taxon>
        <taxon>Lecanoromycetidae</taxon>
        <taxon>Lecanorales</taxon>
        <taxon>Lecanorineae</taxon>
        <taxon>Parmeliaceae</taxon>
        <taxon>Letharia</taxon>
    </lineage>
</organism>
<name>A0A8H6L673_9LECA</name>
<reference evidence="3 4" key="1">
    <citation type="journal article" date="2020" name="Genomics">
        <title>Complete, high-quality genomes from long-read metagenomic sequencing of two wolf lichen thalli reveals enigmatic genome architecture.</title>
        <authorList>
            <person name="McKenzie S.K."/>
            <person name="Walston R.F."/>
            <person name="Allen J.L."/>
        </authorList>
    </citation>
    <scope>NUCLEOTIDE SEQUENCE [LARGE SCALE GENOMIC DNA]</scope>
    <source>
        <strain evidence="3">WasteWater2</strain>
    </source>
</reference>
<sequence>MGVLQPRTASVSLTTYAATTVVLVLWLLAMVAVVLYLILQQRNRTQRPQSTSSGDRSASHGSTAPRFPPSDPTALPSYPQRAQARSHPPTCPPSLSATMRPTKSPPFRTTSPNIDPVPPGASTRIADLGHIPTVSPTRNPVPATPSSNEARQQVLLANNSSQAAMIARLQAMPLASDTTDMSTETVDPGREVANRRYLAMLAQRDIRARDHALLGSDDSTDAGGGAGAGAALSYAVRARGMGPRCVRIDRERERGRPTSLGGRGRAVTLGQESGDGELERVIPLQVKKMPSG</sequence>
<evidence type="ECO:0000313" key="3">
    <source>
        <dbReference type="EMBL" id="KAF6237012.1"/>
    </source>
</evidence>
<feature type="region of interest" description="Disordered" evidence="1">
    <location>
        <begin position="252"/>
        <end position="278"/>
    </location>
</feature>